<keyword evidence="1" id="KW-0175">Coiled coil</keyword>
<organism evidence="2 3">
    <name type="scientific">Brassica cretica</name>
    <name type="common">Mustard</name>
    <dbReference type="NCBI Taxonomy" id="69181"/>
    <lineage>
        <taxon>Eukaryota</taxon>
        <taxon>Viridiplantae</taxon>
        <taxon>Streptophyta</taxon>
        <taxon>Embryophyta</taxon>
        <taxon>Tracheophyta</taxon>
        <taxon>Spermatophyta</taxon>
        <taxon>Magnoliopsida</taxon>
        <taxon>eudicotyledons</taxon>
        <taxon>Gunneridae</taxon>
        <taxon>Pentapetalae</taxon>
        <taxon>rosids</taxon>
        <taxon>malvids</taxon>
        <taxon>Brassicales</taxon>
        <taxon>Brassicaceae</taxon>
        <taxon>Brassiceae</taxon>
        <taxon>Brassica</taxon>
    </lineage>
</organism>
<feature type="coiled-coil region" evidence="1">
    <location>
        <begin position="10"/>
        <end position="37"/>
    </location>
</feature>
<protein>
    <submittedName>
        <fullName evidence="2">Uncharacterized protein</fullName>
    </submittedName>
</protein>
<evidence type="ECO:0000313" key="3">
    <source>
        <dbReference type="Proteomes" id="UP000712600"/>
    </source>
</evidence>
<proteinExistence type="predicted"/>
<gene>
    <name evidence="2" type="ORF">F2Q69_00040965</name>
</gene>
<dbReference type="AlphaFoldDB" id="A0A8S9NS09"/>
<sequence length="104" mass="11476">MADFGTPEQMAAFMQQMQQQMQQMQELQQTIAAQQLAAQREAPVPIGTRKLRKNQPSTKINYCHNGRLWHSRTDAAADAIDARVAANNRSAATGCTAGTTCPNW</sequence>
<evidence type="ECO:0000256" key="1">
    <source>
        <dbReference type="SAM" id="Coils"/>
    </source>
</evidence>
<dbReference type="Proteomes" id="UP000712600">
    <property type="component" value="Unassembled WGS sequence"/>
</dbReference>
<reference evidence="2" key="1">
    <citation type="submission" date="2019-12" db="EMBL/GenBank/DDBJ databases">
        <title>Genome sequencing and annotation of Brassica cretica.</title>
        <authorList>
            <person name="Studholme D.J."/>
            <person name="Sarris P."/>
        </authorList>
    </citation>
    <scope>NUCLEOTIDE SEQUENCE</scope>
    <source>
        <strain evidence="2">PFS-109/04</strain>
        <tissue evidence="2">Leaf</tissue>
    </source>
</reference>
<accession>A0A8S9NS09</accession>
<evidence type="ECO:0000313" key="2">
    <source>
        <dbReference type="EMBL" id="KAF3503843.1"/>
    </source>
</evidence>
<dbReference type="EMBL" id="QGKX02001621">
    <property type="protein sequence ID" value="KAF3503843.1"/>
    <property type="molecule type" value="Genomic_DNA"/>
</dbReference>
<name>A0A8S9NS09_BRACR</name>
<comment type="caution">
    <text evidence="2">The sequence shown here is derived from an EMBL/GenBank/DDBJ whole genome shotgun (WGS) entry which is preliminary data.</text>
</comment>